<accession>A0ABP8WQ63</accession>
<sequence length="68" mass="7614">MLRESFLWAGRRGIGHLDLLLGEGDYKRHWSTDSYATTEVRSATPRAGAAVLAAERAATWARERRAAR</sequence>
<evidence type="ECO:0000313" key="1">
    <source>
        <dbReference type="EMBL" id="GAA4692863.1"/>
    </source>
</evidence>
<name>A0ABP8WQ63_9ACTN</name>
<dbReference type="EMBL" id="BAABIM010000003">
    <property type="protein sequence ID" value="GAA4692863.1"/>
    <property type="molecule type" value="Genomic_DNA"/>
</dbReference>
<keyword evidence="2" id="KW-1185">Reference proteome</keyword>
<dbReference type="Proteomes" id="UP001500621">
    <property type="component" value="Unassembled WGS sequence"/>
</dbReference>
<protein>
    <recommendedName>
        <fullName evidence="3">GNAT family N-acetyltransferase</fullName>
    </recommendedName>
</protein>
<comment type="caution">
    <text evidence="1">The sequence shown here is derived from an EMBL/GenBank/DDBJ whole genome shotgun (WGS) entry which is preliminary data.</text>
</comment>
<gene>
    <name evidence="1" type="ORF">GCM10023226_33500</name>
</gene>
<organism evidence="1 2">
    <name type="scientific">Nocardioides nanhaiensis</name>
    <dbReference type="NCBI Taxonomy" id="1476871"/>
    <lineage>
        <taxon>Bacteria</taxon>
        <taxon>Bacillati</taxon>
        <taxon>Actinomycetota</taxon>
        <taxon>Actinomycetes</taxon>
        <taxon>Propionibacteriales</taxon>
        <taxon>Nocardioidaceae</taxon>
        <taxon>Nocardioides</taxon>
    </lineage>
</organism>
<evidence type="ECO:0008006" key="3">
    <source>
        <dbReference type="Google" id="ProtNLM"/>
    </source>
</evidence>
<evidence type="ECO:0000313" key="2">
    <source>
        <dbReference type="Proteomes" id="UP001500621"/>
    </source>
</evidence>
<reference evidence="2" key="1">
    <citation type="journal article" date="2019" name="Int. J. Syst. Evol. Microbiol.">
        <title>The Global Catalogue of Microorganisms (GCM) 10K type strain sequencing project: providing services to taxonomists for standard genome sequencing and annotation.</title>
        <authorList>
            <consortium name="The Broad Institute Genomics Platform"/>
            <consortium name="The Broad Institute Genome Sequencing Center for Infectious Disease"/>
            <person name="Wu L."/>
            <person name="Ma J."/>
        </authorList>
    </citation>
    <scope>NUCLEOTIDE SEQUENCE [LARGE SCALE GENOMIC DNA]</scope>
    <source>
        <strain evidence="2">JCM 18127</strain>
    </source>
</reference>
<proteinExistence type="predicted"/>